<dbReference type="EMBL" id="QKKF02012050">
    <property type="protein sequence ID" value="RZF43881.1"/>
    <property type="molecule type" value="Genomic_DNA"/>
</dbReference>
<dbReference type="InterPro" id="IPR016024">
    <property type="entry name" value="ARM-type_fold"/>
</dbReference>
<dbReference type="SMR" id="A0A482XEU6"/>
<dbReference type="FunCoup" id="A0A482XEU6">
    <property type="interactions" value="1329"/>
</dbReference>
<feature type="region of interest" description="Disordered" evidence="4">
    <location>
        <begin position="658"/>
        <end position="747"/>
    </location>
</feature>
<feature type="compositionally biased region" description="Basic residues" evidence="4">
    <location>
        <begin position="712"/>
        <end position="721"/>
    </location>
</feature>
<dbReference type="InterPro" id="IPR005343">
    <property type="entry name" value="Noc2"/>
</dbReference>
<feature type="region of interest" description="Disordered" evidence="4">
    <location>
        <begin position="1"/>
        <end position="85"/>
    </location>
</feature>
<reference evidence="5 6" key="1">
    <citation type="journal article" date="2017" name="Gigascience">
        <title>Genome sequence of the small brown planthopper, Laodelphax striatellus.</title>
        <authorList>
            <person name="Zhu J."/>
            <person name="Jiang F."/>
            <person name="Wang X."/>
            <person name="Yang P."/>
            <person name="Bao Y."/>
            <person name="Zhao W."/>
            <person name="Wang W."/>
            <person name="Lu H."/>
            <person name="Wang Q."/>
            <person name="Cui N."/>
            <person name="Li J."/>
            <person name="Chen X."/>
            <person name="Luo L."/>
            <person name="Yu J."/>
            <person name="Kang L."/>
            <person name="Cui F."/>
        </authorList>
    </citation>
    <scope>NUCLEOTIDE SEQUENCE [LARGE SCALE GENOMIC DNA]</scope>
    <source>
        <strain evidence="5">Lst14</strain>
    </source>
</reference>
<dbReference type="GO" id="GO:0042273">
    <property type="term" value="P:ribosomal large subunit biogenesis"/>
    <property type="evidence" value="ECO:0007669"/>
    <property type="project" value="TreeGrafter"/>
</dbReference>
<evidence type="ECO:0000256" key="1">
    <source>
        <dbReference type="ARBA" id="ARBA00004123"/>
    </source>
</evidence>
<accession>A0A482XEU6</accession>
<dbReference type="GO" id="GO:0003714">
    <property type="term" value="F:transcription corepressor activity"/>
    <property type="evidence" value="ECO:0007669"/>
    <property type="project" value="TreeGrafter"/>
</dbReference>
<feature type="compositionally biased region" description="Acidic residues" evidence="4">
    <location>
        <begin position="727"/>
        <end position="747"/>
    </location>
</feature>
<dbReference type="GO" id="GO:0005654">
    <property type="term" value="C:nucleoplasm"/>
    <property type="evidence" value="ECO:0007669"/>
    <property type="project" value="TreeGrafter"/>
</dbReference>
<dbReference type="GO" id="GO:0000122">
    <property type="term" value="P:negative regulation of transcription by RNA polymerase II"/>
    <property type="evidence" value="ECO:0007669"/>
    <property type="project" value="TreeGrafter"/>
</dbReference>
<comment type="caution">
    <text evidence="5">The sequence shown here is derived from an EMBL/GenBank/DDBJ whole genome shotgun (WGS) entry which is preliminary data.</text>
</comment>
<dbReference type="GO" id="GO:0030690">
    <property type="term" value="C:Noc1p-Noc2p complex"/>
    <property type="evidence" value="ECO:0007669"/>
    <property type="project" value="TreeGrafter"/>
</dbReference>
<name>A0A482XEU6_LAOST</name>
<evidence type="ECO:0000256" key="4">
    <source>
        <dbReference type="SAM" id="MobiDB-lite"/>
    </source>
</evidence>
<gene>
    <name evidence="5" type="ORF">LSTR_LSTR007217</name>
</gene>
<evidence type="ECO:0000313" key="6">
    <source>
        <dbReference type="Proteomes" id="UP000291343"/>
    </source>
</evidence>
<dbReference type="GO" id="GO:0042393">
    <property type="term" value="F:histone binding"/>
    <property type="evidence" value="ECO:0007669"/>
    <property type="project" value="TreeGrafter"/>
</dbReference>
<keyword evidence="3" id="KW-0539">Nucleus</keyword>
<dbReference type="AlphaFoldDB" id="A0A482XEU6"/>
<dbReference type="PANTHER" id="PTHR12687">
    <property type="entry name" value="NUCLEOLAR COMPLEX 2 AND RAD4-RELATED"/>
    <property type="match status" value="1"/>
</dbReference>
<keyword evidence="6" id="KW-1185">Reference proteome</keyword>
<dbReference type="InParanoid" id="A0A482XEU6"/>
<dbReference type="Proteomes" id="UP000291343">
    <property type="component" value="Unassembled WGS sequence"/>
</dbReference>
<dbReference type="STRING" id="195883.A0A482XEU6"/>
<feature type="compositionally biased region" description="Acidic residues" evidence="4">
    <location>
        <begin position="131"/>
        <end position="140"/>
    </location>
</feature>
<evidence type="ECO:0000256" key="3">
    <source>
        <dbReference type="ARBA" id="ARBA00023242"/>
    </source>
</evidence>
<comment type="similarity">
    <text evidence="2">Belongs to the NOC2 family.</text>
</comment>
<dbReference type="PANTHER" id="PTHR12687:SF4">
    <property type="entry name" value="NUCLEOLAR COMPLEX PROTEIN 2 HOMOLOG"/>
    <property type="match status" value="1"/>
</dbReference>
<sequence>MKMKITKSVGKMKPSSLMKVKKKKLKKTATKNNKAKKTAIQRVVESIPPAEQDTDSDSDSDEEIENDGDVSDIDQSAGNLKKDLEKLKDTDPEFYKFLKENDKSVFDFDPEDSDNEDEEKVHKPPESLEVNSDEEDYEDDGQAAVASGSRKLVTLKMISEWQQQLSADKSVSTISSVIKAFHAALQSVTKDTDEDSVPSEYKVVGSAVFNGVVQLCVLELQPALLRFLRISTEQSQMSRVQPSKSKNWKKLKLPLRDYFTDLLKLLGGVTSEHILCVMLKHLHQMSCFIAYYQQIIKQLLRRLVSLWSENSGETVRVLAFLCILRITTTQLKKWLEPVLKLMYSAYVSNSKFVSPNTLPGINFMRRCLTELLTLDAGVTYQHAFLYIRQLAIHLRNAITLHKKESIQAVYNWQFINSLKLWTDTLCATHTKAQMQSLIYPLVQIIIGCVKLVPTTRYYPLRFHCCQMLIDLSRETATFIPVLPFILEVLTQTNFEKGHKKVSMKPMDFTCVLKLSQSQKLENAFKDATIEQVYRLTLESLATESHRMSFPDLALLPILHLKNFLKTSKMSKYIQKLRGALNKIVENSKFIENERKKLTMNLSDTKAVEAWERTVLAKGTPLNTFCTSLRKIVAQQEAKKATDNDKLGDFKLPVLKKGEKKRNREEKEVRIAMSDSDDDEDEYSLLRMEGDPVQKKQKASKKTHNNVSEEHGKKKKNVKLKNVKVNDDHDDSEVDQEDEIVDFDVNDF</sequence>
<dbReference type="GO" id="GO:0030691">
    <property type="term" value="C:Noc2p-Noc3p complex"/>
    <property type="evidence" value="ECO:0007669"/>
    <property type="project" value="TreeGrafter"/>
</dbReference>
<dbReference type="GO" id="GO:0005730">
    <property type="term" value="C:nucleolus"/>
    <property type="evidence" value="ECO:0007669"/>
    <property type="project" value="TreeGrafter"/>
</dbReference>
<evidence type="ECO:0000256" key="2">
    <source>
        <dbReference type="ARBA" id="ARBA00005907"/>
    </source>
</evidence>
<feature type="region of interest" description="Disordered" evidence="4">
    <location>
        <begin position="105"/>
        <end position="140"/>
    </location>
</feature>
<feature type="compositionally biased region" description="Basic residues" evidence="4">
    <location>
        <begin position="19"/>
        <end position="39"/>
    </location>
</feature>
<feature type="compositionally biased region" description="Acidic residues" evidence="4">
    <location>
        <begin position="108"/>
        <end position="118"/>
    </location>
</feature>
<dbReference type="SUPFAM" id="SSF48371">
    <property type="entry name" value="ARM repeat"/>
    <property type="match status" value="1"/>
</dbReference>
<evidence type="ECO:0000313" key="5">
    <source>
        <dbReference type="EMBL" id="RZF43881.1"/>
    </source>
</evidence>
<dbReference type="OrthoDB" id="10266662at2759"/>
<feature type="compositionally biased region" description="Acidic residues" evidence="4">
    <location>
        <begin position="52"/>
        <end position="72"/>
    </location>
</feature>
<comment type="subcellular location">
    <subcellularLocation>
        <location evidence="1">Nucleus</location>
    </subcellularLocation>
</comment>
<feature type="compositionally biased region" description="Basic residues" evidence="4">
    <location>
        <begin position="694"/>
        <end position="703"/>
    </location>
</feature>
<organism evidence="5 6">
    <name type="scientific">Laodelphax striatellus</name>
    <name type="common">Small brown planthopper</name>
    <name type="synonym">Delphax striatella</name>
    <dbReference type="NCBI Taxonomy" id="195883"/>
    <lineage>
        <taxon>Eukaryota</taxon>
        <taxon>Metazoa</taxon>
        <taxon>Ecdysozoa</taxon>
        <taxon>Arthropoda</taxon>
        <taxon>Hexapoda</taxon>
        <taxon>Insecta</taxon>
        <taxon>Pterygota</taxon>
        <taxon>Neoptera</taxon>
        <taxon>Paraneoptera</taxon>
        <taxon>Hemiptera</taxon>
        <taxon>Auchenorrhyncha</taxon>
        <taxon>Fulgoroidea</taxon>
        <taxon>Delphacidae</taxon>
        <taxon>Criomorphinae</taxon>
        <taxon>Laodelphax</taxon>
    </lineage>
</organism>
<proteinExistence type="inferred from homology"/>
<dbReference type="Pfam" id="PF03715">
    <property type="entry name" value="Noc2"/>
    <property type="match status" value="1"/>
</dbReference>
<protein>
    <submittedName>
        <fullName evidence="5">Uncharacterized protein</fullName>
    </submittedName>
</protein>